<dbReference type="EMBL" id="LHZA01000091">
    <property type="protein sequence ID" value="KXV01351.1"/>
    <property type="molecule type" value="Genomic_DNA"/>
</dbReference>
<dbReference type="AlphaFoldDB" id="A0A149QVQ6"/>
<organism evidence="1 2">
    <name type="scientific">Acetobacter cerevisiae</name>
    <dbReference type="NCBI Taxonomy" id="178900"/>
    <lineage>
        <taxon>Bacteria</taxon>
        <taxon>Pseudomonadati</taxon>
        <taxon>Pseudomonadota</taxon>
        <taxon>Alphaproteobacteria</taxon>
        <taxon>Acetobacterales</taxon>
        <taxon>Acetobacteraceae</taxon>
        <taxon>Acetobacter</taxon>
    </lineage>
</organism>
<comment type="caution">
    <text evidence="1">The sequence shown here is derived from an EMBL/GenBank/DDBJ whole genome shotgun (WGS) entry which is preliminary data.</text>
</comment>
<gene>
    <name evidence="1" type="ORF">AD928_01620</name>
</gene>
<dbReference type="PATRIC" id="fig|178900.5.peg.48"/>
<evidence type="ECO:0000313" key="1">
    <source>
        <dbReference type="EMBL" id="KXV01351.1"/>
    </source>
</evidence>
<proteinExistence type="predicted"/>
<sequence>MVMENNPILSPSFLPYGFFTLHDYATGMAVCHAAQNAGVLTQQTFMAPFGFLSAAGAAGFMGVPWWQALIRQLEQESGCQYFHALDCGRSVGHAVMACTLGQKNVILQTDSERMAAVRVLYQTRGGHLFSVRPPSFDLTGPLSAKTHLAAYFMRSYCQ</sequence>
<dbReference type="Proteomes" id="UP000075473">
    <property type="component" value="Unassembled WGS sequence"/>
</dbReference>
<accession>A0A149QVQ6</accession>
<evidence type="ECO:0000313" key="2">
    <source>
        <dbReference type="Proteomes" id="UP000075473"/>
    </source>
</evidence>
<protein>
    <submittedName>
        <fullName evidence="1">Uncharacterized protein</fullName>
    </submittedName>
</protein>
<reference evidence="1 2" key="1">
    <citation type="submission" date="2015-06" db="EMBL/GenBank/DDBJ databases">
        <title>Improved classification and identification of acetic acid bacteria using matrix-assisted laser desorption/ionization time-of-flight mass spectrometry; Gluconobacter nephelii and Gluconobacter uchimurae are later heterotypic synonyms of Gluconobacter japonicus and Gluconobacter oxydans, respectively.</title>
        <authorList>
            <person name="Li L."/>
            <person name="Cleenwerck I."/>
            <person name="De Vuyst L."/>
            <person name="Vandamme P."/>
        </authorList>
    </citation>
    <scope>NUCLEOTIDE SEQUENCE [LARGE SCALE GENOMIC DNA]</scope>
    <source>
        <strain evidence="1 2">LMG 1625</strain>
    </source>
</reference>
<name>A0A149QVQ6_9PROT</name>